<name>A0A4Y9YU02_9AGAM</name>
<dbReference type="OrthoDB" id="376826at2759"/>
<proteinExistence type="predicted"/>
<accession>A0A4Y9YU02</accession>
<dbReference type="PANTHER" id="PTHR14024">
    <property type="entry name" value="PERILIPIN"/>
    <property type="match status" value="1"/>
</dbReference>
<dbReference type="GO" id="GO:0005811">
    <property type="term" value="C:lipid droplet"/>
    <property type="evidence" value="ECO:0007669"/>
    <property type="project" value="TreeGrafter"/>
</dbReference>
<dbReference type="GO" id="GO:0019915">
    <property type="term" value="P:lipid storage"/>
    <property type="evidence" value="ECO:0007669"/>
    <property type="project" value="TreeGrafter"/>
</dbReference>
<gene>
    <name evidence="2" type="ORF">EVG20_g5908</name>
</gene>
<dbReference type="EMBL" id="SEOQ01000369">
    <property type="protein sequence ID" value="TFY64549.1"/>
    <property type="molecule type" value="Genomic_DNA"/>
</dbReference>
<organism evidence="2 3">
    <name type="scientific">Dentipellis fragilis</name>
    <dbReference type="NCBI Taxonomy" id="205917"/>
    <lineage>
        <taxon>Eukaryota</taxon>
        <taxon>Fungi</taxon>
        <taxon>Dikarya</taxon>
        <taxon>Basidiomycota</taxon>
        <taxon>Agaricomycotina</taxon>
        <taxon>Agaricomycetes</taxon>
        <taxon>Russulales</taxon>
        <taxon>Hericiaceae</taxon>
        <taxon>Dentipellis</taxon>
    </lineage>
</organism>
<reference evidence="2 3" key="1">
    <citation type="submission" date="2019-02" db="EMBL/GenBank/DDBJ databases">
        <title>Genome sequencing of the rare red list fungi Dentipellis fragilis.</title>
        <authorList>
            <person name="Buettner E."/>
            <person name="Kellner H."/>
        </authorList>
    </citation>
    <scope>NUCLEOTIDE SEQUENCE [LARGE SCALE GENOMIC DNA]</scope>
    <source>
        <strain evidence="2 3">DSM 105465</strain>
    </source>
</reference>
<feature type="region of interest" description="Disordered" evidence="1">
    <location>
        <begin position="317"/>
        <end position="337"/>
    </location>
</feature>
<sequence length="337" mass="36528">MATETQTAPAAPELTVLHRVASIPLINDSLSAVHNSLSSNAYTRSPYNTAQALSSTAIRYSEPIASRLAPLIVRADGFANKAVDAVESRYPYPFKTPTDEIIHDLKERSDHAKEVANKTLDDRVRTPAATVAQGIDQRFAPLMDYIEAAVSRLNNGQTSASPSAEQKYQYQRAFALSKDLKDQVYEYSNEQLKLLQSHSVLVQRATETAHNISNLATSSLGAAQAKVHSMSDTMVQELQKIQASTSALPAHLQASFKPVQEGIQSTITDLSTVLKSEIPLNEKVTKLGDTVQERVKPVLEAATVRVQETIKAVTASAKKEGNDVKENVPVNGNGAAH</sequence>
<dbReference type="Proteomes" id="UP000298327">
    <property type="component" value="Unassembled WGS sequence"/>
</dbReference>
<protein>
    <recommendedName>
        <fullName evidence="4">Lipid droplet-associated perilipin protein</fullName>
    </recommendedName>
</protein>
<keyword evidence="3" id="KW-1185">Reference proteome</keyword>
<dbReference type="STRING" id="205917.A0A4Y9YU02"/>
<evidence type="ECO:0000256" key="1">
    <source>
        <dbReference type="SAM" id="MobiDB-lite"/>
    </source>
</evidence>
<feature type="compositionally biased region" description="Basic and acidic residues" evidence="1">
    <location>
        <begin position="317"/>
        <end position="326"/>
    </location>
</feature>
<dbReference type="GO" id="GO:0005829">
    <property type="term" value="C:cytosol"/>
    <property type="evidence" value="ECO:0007669"/>
    <property type="project" value="TreeGrafter"/>
</dbReference>
<dbReference type="GO" id="GO:0010890">
    <property type="term" value="P:positive regulation of triglyceride storage"/>
    <property type="evidence" value="ECO:0007669"/>
    <property type="project" value="TreeGrafter"/>
</dbReference>
<dbReference type="AlphaFoldDB" id="A0A4Y9YU02"/>
<dbReference type="PANTHER" id="PTHR14024:SF49">
    <property type="entry name" value="LIPID STORAGE DROPLETS SURFACE-BINDING PROTEIN 1"/>
    <property type="match status" value="1"/>
</dbReference>
<evidence type="ECO:0000313" key="2">
    <source>
        <dbReference type="EMBL" id="TFY64549.1"/>
    </source>
</evidence>
<comment type="caution">
    <text evidence="2">The sequence shown here is derived from an EMBL/GenBank/DDBJ whole genome shotgun (WGS) entry which is preliminary data.</text>
</comment>
<evidence type="ECO:0008006" key="4">
    <source>
        <dbReference type="Google" id="ProtNLM"/>
    </source>
</evidence>
<evidence type="ECO:0000313" key="3">
    <source>
        <dbReference type="Proteomes" id="UP000298327"/>
    </source>
</evidence>